<organism evidence="2 3">
    <name type="scientific">Chionoecetes opilio</name>
    <name type="common">Atlantic snow crab</name>
    <name type="synonym">Cancer opilio</name>
    <dbReference type="NCBI Taxonomy" id="41210"/>
    <lineage>
        <taxon>Eukaryota</taxon>
        <taxon>Metazoa</taxon>
        <taxon>Ecdysozoa</taxon>
        <taxon>Arthropoda</taxon>
        <taxon>Crustacea</taxon>
        <taxon>Multicrustacea</taxon>
        <taxon>Malacostraca</taxon>
        <taxon>Eumalacostraca</taxon>
        <taxon>Eucarida</taxon>
        <taxon>Decapoda</taxon>
        <taxon>Pleocyemata</taxon>
        <taxon>Brachyura</taxon>
        <taxon>Eubrachyura</taxon>
        <taxon>Majoidea</taxon>
        <taxon>Majidae</taxon>
        <taxon>Chionoecetes</taxon>
    </lineage>
</organism>
<dbReference type="Proteomes" id="UP000770661">
    <property type="component" value="Unassembled WGS sequence"/>
</dbReference>
<name>A0A8J4Y5C2_CHIOP</name>
<proteinExistence type="predicted"/>
<dbReference type="EMBL" id="JACEEZ010011351">
    <property type="protein sequence ID" value="KAG0721330.1"/>
    <property type="molecule type" value="Genomic_DNA"/>
</dbReference>
<dbReference type="OrthoDB" id="6380797at2759"/>
<protein>
    <submittedName>
        <fullName evidence="2">Uncharacterized protein</fullName>
    </submittedName>
</protein>
<keyword evidence="3" id="KW-1185">Reference proteome</keyword>
<feature type="compositionally biased region" description="Acidic residues" evidence="1">
    <location>
        <begin position="186"/>
        <end position="204"/>
    </location>
</feature>
<accession>A0A8J4Y5C2</accession>
<reference evidence="2" key="1">
    <citation type="submission" date="2020-07" db="EMBL/GenBank/DDBJ databases">
        <title>The High-quality genome of the commercially important snow crab, Chionoecetes opilio.</title>
        <authorList>
            <person name="Jeong J.-H."/>
            <person name="Ryu S."/>
        </authorList>
    </citation>
    <scope>NUCLEOTIDE SEQUENCE</scope>
    <source>
        <strain evidence="2">MADBK_172401_WGS</strain>
        <tissue evidence="2">Digestive gland</tissue>
    </source>
</reference>
<comment type="caution">
    <text evidence="2">The sequence shown here is derived from an EMBL/GenBank/DDBJ whole genome shotgun (WGS) entry which is preliminary data.</text>
</comment>
<dbReference type="AlphaFoldDB" id="A0A8J4Y5C2"/>
<evidence type="ECO:0000313" key="2">
    <source>
        <dbReference type="EMBL" id="KAG0721330.1"/>
    </source>
</evidence>
<evidence type="ECO:0000313" key="3">
    <source>
        <dbReference type="Proteomes" id="UP000770661"/>
    </source>
</evidence>
<gene>
    <name evidence="2" type="ORF">GWK47_046708</name>
</gene>
<evidence type="ECO:0000256" key="1">
    <source>
        <dbReference type="SAM" id="MobiDB-lite"/>
    </source>
</evidence>
<feature type="region of interest" description="Disordered" evidence="1">
    <location>
        <begin position="186"/>
        <end position="212"/>
    </location>
</feature>
<sequence length="301" mass="33929">MLGSILLTHIDKVLQRIRSGCQQYHIISIAQIFYLSGNRVQSPWDLINHGTYVVAGQWEMFQPAQYGDITLGVEDGAVPFRRKTRVKVKIEVLCVAGQFAYGQFAYGQFAYGQFAYGQFAYGQFAYGQFAYGQFAYGQFAYGQFAYGQFAYGQFAYGQFAYGYTDSIDYRFYEDPTFTLHTPIAEETEGDLEEEDVEDEGDWREDEGGGRARSRVSIIDSGHASLLSDEERPNSVFRAKTRASRPATQARQVDYDTDDGGVYKAKHRSDYAAQEVLESSATYIELPVDLVDAAEVQEEIMA</sequence>